<keyword evidence="4" id="KW-1185">Reference proteome</keyword>
<feature type="transmembrane region" description="Helical" evidence="1">
    <location>
        <begin position="16"/>
        <end position="38"/>
    </location>
</feature>
<gene>
    <name evidence="3" type="ORF">STSP2_01553</name>
</gene>
<evidence type="ECO:0000313" key="3">
    <source>
        <dbReference type="EMBL" id="AQT68393.1"/>
    </source>
</evidence>
<dbReference type="EMBL" id="CP019791">
    <property type="protein sequence ID" value="AQT68393.1"/>
    <property type="molecule type" value="Genomic_DNA"/>
</dbReference>
<dbReference type="RefSeq" id="WP_169853063.1">
    <property type="nucleotide sequence ID" value="NZ_CP019791.1"/>
</dbReference>
<keyword evidence="1" id="KW-0812">Transmembrane</keyword>
<evidence type="ECO:0000256" key="1">
    <source>
        <dbReference type="SAM" id="Phobius"/>
    </source>
</evidence>
<reference evidence="4" key="1">
    <citation type="submission" date="2017-02" db="EMBL/GenBank/DDBJ databases">
        <title>Comparative genomics and description of representatives of a novel lineage of planctomycetes thriving in anoxic sediments.</title>
        <authorList>
            <person name="Spring S."/>
            <person name="Bunk B."/>
            <person name="Sproer C."/>
        </authorList>
    </citation>
    <scope>NUCLEOTIDE SEQUENCE [LARGE SCALE GENOMIC DNA]</scope>
    <source>
        <strain evidence="4">ST-NAGAB-D1</strain>
    </source>
</reference>
<dbReference type="AlphaFoldDB" id="A0A1U9NKD5"/>
<name>A0A1U9NKD5_9BACT</name>
<proteinExistence type="predicted"/>
<dbReference type="Pfam" id="PF14341">
    <property type="entry name" value="PilX_N"/>
    <property type="match status" value="1"/>
</dbReference>
<dbReference type="Proteomes" id="UP000189674">
    <property type="component" value="Chromosome"/>
</dbReference>
<keyword evidence="1" id="KW-1133">Transmembrane helix</keyword>
<keyword evidence="1" id="KW-0472">Membrane</keyword>
<accession>A0A1U9NKD5</accession>
<evidence type="ECO:0000259" key="2">
    <source>
        <dbReference type="Pfam" id="PF14341"/>
    </source>
</evidence>
<protein>
    <submittedName>
        <fullName evidence="3">Tfp pilus assembly protein PilX</fullName>
    </submittedName>
</protein>
<feature type="domain" description="Type 4 fimbrial biogenesis protein PilX N-terminal" evidence="2">
    <location>
        <begin position="14"/>
        <end position="63"/>
    </location>
</feature>
<sequence length="455" mass="48106">MSSKNISTNRGNRRGIALVTAMIFLILFSSIAVGFMTFSTQNASIADNYRDGNRAFACAQSGAEVMRHWLDKVAMDGTIDDNLRYDTLVSSLDTIFSNNGITSFNTTYDGSCYSVADVSLGEGESFSAEILPVDNDTVQMNITGMANGLERTIACNYTFGVRETSVFDFGVATRGTLELSGNIDLDGTNISVEASVYIESPESIALSIIGNSRIAGDVNITNEDGDVNLQGGQAEIGGDVFTGVPPTEFPAPNPGSFEKYLSGQIIDSTTDLSADATFTNARVLAGTNPHFSGDVTIEGVLYIETPNQVTFGGNVDIIGVIVGDGDVTDDSQTNTIDFTGNVSSTSVASLPLESQFDGLRDETGTFLMTPGFSISMGGNFGTLNGCIAANGVDFYGNAGGTIEGSIVNYSQNQMTFSGNSDLYFNRSGVTEVPAGFEPEIIMHYDPTSYSEITGT</sequence>
<dbReference type="KEGG" id="alus:STSP2_01553"/>
<organism evidence="3 4">
    <name type="scientific">Anaerohalosphaera lusitana</name>
    <dbReference type="NCBI Taxonomy" id="1936003"/>
    <lineage>
        <taxon>Bacteria</taxon>
        <taxon>Pseudomonadati</taxon>
        <taxon>Planctomycetota</taxon>
        <taxon>Phycisphaerae</taxon>
        <taxon>Sedimentisphaerales</taxon>
        <taxon>Anaerohalosphaeraceae</taxon>
        <taxon>Anaerohalosphaera</taxon>
    </lineage>
</organism>
<evidence type="ECO:0000313" key="4">
    <source>
        <dbReference type="Proteomes" id="UP000189674"/>
    </source>
</evidence>
<dbReference type="InterPro" id="IPR025746">
    <property type="entry name" value="PilX_N_dom"/>
</dbReference>